<protein>
    <submittedName>
        <fullName evidence="2">GSCFA family protein</fullName>
    </submittedName>
</protein>
<sequence length="320" mass="36947">MKLQTQIPLQKAEKQIDYESRLVFLGSCFSENIGEKFTYFKFRSLRNPFGILFHPLAIENLVSRALRRKRYTQEDVFYHNERWQCYDAHSDLSALSQETLLGLLNDGLEKTAEHLATATHIGITLGTAWVYRHLETDTVVANCHKVPQKQFSKELLGIAEMKAALNAIMASVRSINPKVQFVLTVSPVRHLKDGFVENQRSKAHLISVVHAVLQEGASYFPSYEIQMDELRDYRFYKEDMVHPNPLAVDYIWERFKSVWISEEAQESMQQVDAIQKGLRHRPFHPESEQHKKFLKSLGLKINDIQKQFPFMDFSGQGSGG</sequence>
<dbReference type="Pfam" id="PF08885">
    <property type="entry name" value="GSCFA"/>
    <property type="match status" value="1"/>
</dbReference>
<dbReference type="SUPFAM" id="SSF52266">
    <property type="entry name" value="SGNH hydrolase"/>
    <property type="match status" value="1"/>
</dbReference>
<keyword evidence="3" id="KW-1185">Reference proteome</keyword>
<dbReference type="InterPro" id="IPR014982">
    <property type="entry name" value="GSCFA"/>
</dbReference>
<name>A0ABY1L1W7_9FLAO</name>
<proteinExistence type="predicted"/>
<accession>A0ABY1L1W7</accession>
<reference evidence="2 3" key="1">
    <citation type="submission" date="2017-01" db="EMBL/GenBank/DDBJ databases">
        <authorList>
            <person name="Varghese N."/>
            <person name="Submissions S."/>
        </authorList>
    </citation>
    <scope>NUCLEOTIDE SEQUENCE [LARGE SCALE GENOMIC DNA]</scope>
    <source>
        <strain evidence="2 3">DSM 2061</strain>
    </source>
</reference>
<comment type="caution">
    <text evidence="2">The sequence shown here is derived from an EMBL/GenBank/DDBJ whole genome shotgun (WGS) entry which is preliminary data.</text>
</comment>
<evidence type="ECO:0000313" key="2">
    <source>
        <dbReference type="EMBL" id="SIT13074.1"/>
    </source>
</evidence>
<feature type="domain" description="GSCFA" evidence="1">
    <location>
        <begin position="21"/>
        <end position="255"/>
    </location>
</feature>
<gene>
    <name evidence="2" type="ORF">SAMN05421766_11236</name>
</gene>
<organism evidence="2 3">
    <name type="scientific">Zobellia uliginosa</name>
    <dbReference type="NCBI Taxonomy" id="143224"/>
    <lineage>
        <taxon>Bacteria</taxon>
        <taxon>Pseudomonadati</taxon>
        <taxon>Bacteroidota</taxon>
        <taxon>Flavobacteriia</taxon>
        <taxon>Flavobacteriales</taxon>
        <taxon>Flavobacteriaceae</taxon>
        <taxon>Zobellia</taxon>
    </lineage>
</organism>
<dbReference type="RefSeq" id="WP_076457160.1">
    <property type="nucleotide sequence ID" value="NZ_FTOB01000012.1"/>
</dbReference>
<dbReference type="EMBL" id="FTOB01000012">
    <property type="protein sequence ID" value="SIT13074.1"/>
    <property type="molecule type" value="Genomic_DNA"/>
</dbReference>
<evidence type="ECO:0000313" key="3">
    <source>
        <dbReference type="Proteomes" id="UP000185728"/>
    </source>
</evidence>
<evidence type="ECO:0000259" key="1">
    <source>
        <dbReference type="Pfam" id="PF08885"/>
    </source>
</evidence>
<dbReference type="Proteomes" id="UP000185728">
    <property type="component" value="Unassembled WGS sequence"/>
</dbReference>